<organism evidence="1 2">
    <name type="scientific">Amygdalobacter nucleatus</name>
    <dbReference type="NCBI Taxonomy" id="3029274"/>
    <lineage>
        <taxon>Bacteria</taxon>
        <taxon>Bacillati</taxon>
        <taxon>Bacillota</taxon>
        <taxon>Clostridia</taxon>
        <taxon>Eubacteriales</taxon>
        <taxon>Oscillospiraceae</taxon>
        <taxon>Amygdalobacter</taxon>
    </lineage>
</organism>
<name>A0A133YE91_9FIRM</name>
<proteinExistence type="predicted"/>
<dbReference type="AlphaFoldDB" id="A0A133YE91"/>
<dbReference type="EMBL" id="LSCV01000012">
    <property type="protein sequence ID" value="KXB41524.1"/>
    <property type="molecule type" value="Genomic_DNA"/>
</dbReference>
<dbReference type="Proteomes" id="UP000070080">
    <property type="component" value="Unassembled WGS sequence"/>
</dbReference>
<evidence type="ECO:0000313" key="2">
    <source>
        <dbReference type="Proteomes" id="UP000070080"/>
    </source>
</evidence>
<accession>A0A133YE91</accession>
<comment type="caution">
    <text evidence="1">The sequence shown here is derived from an EMBL/GenBank/DDBJ whole genome shotgun (WGS) entry which is preliminary data.</text>
</comment>
<protein>
    <submittedName>
        <fullName evidence="1">Uncharacterized protein</fullName>
    </submittedName>
</protein>
<dbReference type="STRING" id="1497955.HMPREF1872_00610"/>
<gene>
    <name evidence="1" type="ORF">HMPREF1872_00610</name>
</gene>
<reference evidence="2" key="1">
    <citation type="submission" date="2016-01" db="EMBL/GenBank/DDBJ databases">
        <authorList>
            <person name="Mitreva M."/>
            <person name="Pepin K.H."/>
            <person name="Mihindukulasuriya K.A."/>
            <person name="Fulton R."/>
            <person name="Fronick C."/>
            <person name="O'Laughlin M."/>
            <person name="Miner T."/>
            <person name="Herter B."/>
            <person name="Rosa B.A."/>
            <person name="Cordes M."/>
            <person name="Tomlinson C."/>
            <person name="Wollam A."/>
            <person name="Palsikar V.B."/>
            <person name="Mardis E.R."/>
            <person name="Wilson R.K."/>
        </authorList>
    </citation>
    <scope>NUCLEOTIDE SEQUENCE [LARGE SCALE GENOMIC DNA]</scope>
    <source>
        <strain evidence="2">KA00274</strain>
    </source>
</reference>
<sequence>MYVGRVSFQSNKISKVILPASLSSDTAEGLGEQAFTDNKISEIVA</sequence>
<keyword evidence="2" id="KW-1185">Reference proteome</keyword>
<evidence type="ECO:0000313" key="1">
    <source>
        <dbReference type="EMBL" id="KXB41524.1"/>
    </source>
</evidence>